<dbReference type="SUPFAM" id="SSF49363">
    <property type="entry name" value="Purple acid phosphatase, N-terminal domain"/>
    <property type="match status" value="1"/>
</dbReference>
<dbReference type="AlphaFoldDB" id="A0A923PLY9"/>
<proteinExistence type="predicted"/>
<protein>
    <submittedName>
        <fullName evidence="3">Metallophosphoesterase family protein</fullName>
    </submittedName>
</protein>
<dbReference type="GO" id="GO:0003993">
    <property type="term" value="F:acid phosphatase activity"/>
    <property type="evidence" value="ECO:0007669"/>
    <property type="project" value="InterPro"/>
</dbReference>
<dbReference type="PANTHER" id="PTHR22953">
    <property type="entry name" value="ACID PHOSPHATASE RELATED"/>
    <property type="match status" value="1"/>
</dbReference>
<dbReference type="EMBL" id="JACSIT010000141">
    <property type="protein sequence ID" value="MBC6995864.1"/>
    <property type="molecule type" value="Genomic_DNA"/>
</dbReference>
<evidence type="ECO:0000313" key="4">
    <source>
        <dbReference type="Proteomes" id="UP000650081"/>
    </source>
</evidence>
<dbReference type="InterPro" id="IPR008963">
    <property type="entry name" value="Purple_acid_Pase-like_N"/>
</dbReference>
<dbReference type="InterPro" id="IPR029052">
    <property type="entry name" value="Metallo-depent_PP-like"/>
</dbReference>
<dbReference type="RefSeq" id="WP_187467881.1">
    <property type="nucleotide sequence ID" value="NZ_JACSIT010000141.1"/>
</dbReference>
<keyword evidence="1" id="KW-0732">Signal</keyword>
<dbReference type="SUPFAM" id="SSF56300">
    <property type="entry name" value="Metallo-dependent phosphatases"/>
    <property type="match status" value="1"/>
</dbReference>
<sequence length="550" mass="61446">MPFFRPSRCSVTPPRPSLANGLGFRRAAGMLGFALGALLVLLSGSLAAATGRYRLTWREDPASTMVIGFEHQSGSAVRVVYGEEDGGRNPAAYRYTAAPSRTINHAGMRNVFVRLGSLRPGTVYYFLVVDNEGVSNRMMFETPHATPDKPLSIIVGSDSRNNREVARAANRLVGKIRPHFVMFGGDMTASDTASEWQAWFDDWQLTISSDGRLTPIVPARGNHERANESIYNLFDVSNPNIYYTLDFAGGLLRTYTLNTLFPAGGDQLSWLENDLARCKTMWKIAQYHHAMRPHTSTKPERDELITLWATRFSRYGVDLACESDAHTVKQTWPIRPSREPGSAEGFIRDDRQGTVYVGEGCWGAPLRPNDDDKPWTRASGRFNQFKWVWVDLRNIQVRTVMIDRSTGAKEENTNANRFRSPPGIFYWEADNGGDVLIIPRRPTVSPAAPPQGPTMTGGRTTPIIQSTAQLPVLTRDANNRIRVAFQMPGAGVPYLTIQDENLNVLWRKELSVRGPGPYAEFVQLPALPRVGRMEMIVRGADRIVAKYEIR</sequence>
<dbReference type="Gene3D" id="3.60.21.10">
    <property type="match status" value="1"/>
</dbReference>
<evidence type="ECO:0000256" key="1">
    <source>
        <dbReference type="ARBA" id="ARBA00022729"/>
    </source>
</evidence>
<evidence type="ECO:0000313" key="3">
    <source>
        <dbReference type="EMBL" id="MBC6995864.1"/>
    </source>
</evidence>
<dbReference type="InterPro" id="IPR004843">
    <property type="entry name" value="Calcineurin-like_PHP"/>
</dbReference>
<reference evidence="3" key="1">
    <citation type="submission" date="2020-08" db="EMBL/GenBank/DDBJ databases">
        <title>Lewinella bacteria from marine environments.</title>
        <authorList>
            <person name="Zhong Y."/>
        </authorList>
    </citation>
    <scope>NUCLEOTIDE SEQUENCE</scope>
    <source>
        <strain evidence="3">KCTC 42187</strain>
    </source>
</reference>
<keyword evidence="4" id="KW-1185">Reference proteome</keyword>
<gene>
    <name evidence="3" type="ORF">H9S92_16980</name>
</gene>
<dbReference type="Pfam" id="PF00149">
    <property type="entry name" value="Metallophos"/>
    <property type="match status" value="1"/>
</dbReference>
<dbReference type="GO" id="GO:0046872">
    <property type="term" value="F:metal ion binding"/>
    <property type="evidence" value="ECO:0007669"/>
    <property type="project" value="InterPro"/>
</dbReference>
<accession>A0A923PLY9</accession>
<feature type="domain" description="Calcineurin-like phosphoesterase" evidence="2">
    <location>
        <begin position="165"/>
        <end position="320"/>
    </location>
</feature>
<organism evidence="3 4">
    <name type="scientific">Neolewinella lacunae</name>
    <dbReference type="NCBI Taxonomy" id="1517758"/>
    <lineage>
        <taxon>Bacteria</taxon>
        <taxon>Pseudomonadati</taxon>
        <taxon>Bacteroidota</taxon>
        <taxon>Saprospiria</taxon>
        <taxon>Saprospirales</taxon>
        <taxon>Lewinellaceae</taxon>
        <taxon>Neolewinella</taxon>
    </lineage>
</organism>
<evidence type="ECO:0000259" key="2">
    <source>
        <dbReference type="Pfam" id="PF00149"/>
    </source>
</evidence>
<name>A0A923PLY9_9BACT</name>
<dbReference type="PANTHER" id="PTHR22953:SF153">
    <property type="entry name" value="PURPLE ACID PHOSPHATASE"/>
    <property type="match status" value="1"/>
</dbReference>
<dbReference type="Proteomes" id="UP000650081">
    <property type="component" value="Unassembled WGS sequence"/>
</dbReference>
<comment type="caution">
    <text evidence="3">The sequence shown here is derived from an EMBL/GenBank/DDBJ whole genome shotgun (WGS) entry which is preliminary data.</text>
</comment>
<dbReference type="InterPro" id="IPR039331">
    <property type="entry name" value="PAPs-like"/>
</dbReference>